<sequence length="65" mass="7403">MIAHAMASFLFFLFSFFFGALFCLISSYVTISCVSCGITPTLYFPSSYFHINNDHGICEVYKRKP</sequence>
<dbReference type="AlphaFoldDB" id="A0A2P2N4V0"/>
<name>A0A2P2N4V0_RHIMU</name>
<evidence type="ECO:0000313" key="1">
    <source>
        <dbReference type="EMBL" id="MBX37504.1"/>
    </source>
</evidence>
<reference evidence="1" key="1">
    <citation type="submission" date="2018-02" db="EMBL/GenBank/DDBJ databases">
        <title>Rhizophora mucronata_Transcriptome.</title>
        <authorList>
            <person name="Meera S.P."/>
            <person name="Sreeshan A."/>
            <person name="Augustine A."/>
        </authorList>
    </citation>
    <scope>NUCLEOTIDE SEQUENCE</scope>
    <source>
        <tissue evidence="1">Leaf</tissue>
    </source>
</reference>
<accession>A0A2P2N4V0</accession>
<protein>
    <submittedName>
        <fullName evidence="1">Uncharacterized protein</fullName>
    </submittedName>
</protein>
<organism evidence="1">
    <name type="scientific">Rhizophora mucronata</name>
    <name type="common">Asiatic mangrove</name>
    <dbReference type="NCBI Taxonomy" id="61149"/>
    <lineage>
        <taxon>Eukaryota</taxon>
        <taxon>Viridiplantae</taxon>
        <taxon>Streptophyta</taxon>
        <taxon>Embryophyta</taxon>
        <taxon>Tracheophyta</taxon>
        <taxon>Spermatophyta</taxon>
        <taxon>Magnoliopsida</taxon>
        <taxon>eudicotyledons</taxon>
        <taxon>Gunneridae</taxon>
        <taxon>Pentapetalae</taxon>
        <taxon>rosids</taxon>
        <taxon>fabids</taxon>
        <taxon>Malpighiales</taxon>
        <taxon>Rhizophoraceae</taxon>
        <taxon>Rhizophora</taxon>
    </lineage>
</organism>
<dbReference type="EMBL" id="GGEC01057020">
    <property type="protein sequence ID" value="MBX37504.1"/>
    <property type="molecule type" value="Transcribed_RNA"/>
</dbReference>
<proteinExistence type="predicted"/>